<dbReference type="Gene3D" id="2.130.10.10">
    <property type="entry name" value="YVTN repeat-like/Quinoprotein amine dehydrogenase"/>
    <property type="match status" value="2"/>
</dbReference>
<organism evidence="3 4">
    <name type="scientific">Halovenus carboxidivorans</name>
    <dbReference type="NCBI Taxonomy" id="2692199"/>
    <lineage>
        <taxon>Archaea</taxon>
        <taxon>Methanobacteriati</taxon>
        <taxon>Methanobacteriota</taxon>
        <taxon>Stenosarchaea group</taxon>
        <taxon>Halobacteria</taxon>
        <taxon>Halobacteriales</taxon>
        <taxon>Haloarculaceae</taxon>
        <taxon>Halovenus</taxon>
    </lineage>
</organism>
<keyword evidence="1" id="KW-0812">Transmembrane</keyword>
<keyword evidence="1" id="KW-1133">Transmembrane helix</keyword>
<keyword evidence="4" id="KW-1185">Reference proteome</keyword>
<gene>
    <name evidence="3" type="ORF">GRX03_04965</name>
</gene>
<dbReference type="RefSeq" id="WP_159763040.1">
    <property type="nucleotide sequence ID" value="NZ_WUUT01000001.1"/>
</dbReference>
<dbReference type="Proteomes" id="UP000466535">
    <property type="component" value="Unassembled WGS sequence"/>
</dbReference>
<dbReference type="EMBL" id="WUUT01000001">
    <property type="protein sequence ID" value="MXR50959.1"/>
    <property type="molecule type" value="Genomic_DNA"/>
</dbReference>
<dbReference type="PROSITE" id="PS51318">
    <property type="entry name" value="TAT"/>
    <property type="match status" value="1"/>
</dbReference>
<dbReference type="SUPFAM" id="SSF50998">
    <property type="entry name" value="Quinoprotein alcohol dehydrogenase-like"/>
    <property type="match status" value="2"/>
</dbReference>
<protein>
    <submittedName>
        <fullName evidence="3">PQQ-binding-like beta-propeller repeat protein</fullName>
    </submittedName>
</protein>
<dbReference type="InterPro" id="IPR015943">
    <property type="entry name" value="WD40/YVTN_repeat-like_dom_sf"/>
</dbReference>
<reference evidence="3 4" key="1">
    <citation type="submission" date="2019-12" db="EMBL/GenBank/DDBJ databases">
        <title>Isolation and characterization of three novel carbon monoxide-oxidizing members of Halobacteria from salione crusts and soils.</title>
        <authorList>
            <person name="Myers M.R."/>
            <person name="King G.M."/>
        </authorList>
    </citation>
    <scope>NUCLEOTIDE SEQUENCE [LARGE SCALE GENOMIC DNA]</scope>
    <source>
        <strain evidence="3 4">WSH3</strain>
    </source>
</reference>
<evidence type="ECO:0000313" key="3">
    <source>
        <dbReference type="EMBL" id="MXR50959.1"/>
    </source>
</evidence>
<dbReference type="OrthoDB" id="145878at2157"/>
<dbReference type="InterPro" id="IPR018391">
    <property type="entry name" value="PQQ_b-propeller_rpt"/>
</dbReference>
<feature type="domain" description="Pyrrolo-quinoline quinone repeat" evidence="2">
    <location>
        <begin position="41"/>
        <end position="89"/>
    </location>
</feature>
<feature type="transmembrane region" description="Helical" evidence="1">
    <location>
        <begin position="416"/>
        <end position="438"/>
    </location>
</feature>
<proteinExistence type="predicted"/>
<dbReference type="InterPro" id="IPR006311">
    <property type="entry name" value="TAT_signal"/>
</dbReference>
<evidence type="ECO:0000313" key="4">
    <source>
        <dbReference type="Proteomes" id="UP000466535"/>
    </source>
</evidence>
<dbReference type="InterPro" id="IPR011047">
    <property type="entry name" value="Quinoprotein_ADH-like_sf"/>
</dbReference>
<evidence type="ECO:0000259" key="2">
    <source>
        <dbReference type="Pfam" id="PF13360"/>
    </source>
</evidence>
<evidence type="ECO:0000256" key="1">
    <source>
        <dbReference type="SAM" id="Phobius"/>
    </source>
</evidence>
<dbReference type="AlphaFoldDB" id="A0A6B0TCN1"/>
<feature type="domain" description="Pyrrolo-quinoline quinone repeat" evidence="2">
    <location>
        <begin position="176"/>
        <end position="282"/>
    </location>
</feature>
<name>A0A6B0TCN1_9EURY</name>
<dbReference type="InterPro" id="IPR002372">
    <property type="entry name" value="PQQ_rpt_dom"/>
</dbReference>
<dbReference type="Pfam" id="PF13360">
    <property type="entry name" value="PQQ_2"/>
    <property type="match status" value="3"/>
</dbReference>
<dbReference type="SMART" id="SM00564">
    <property type="entry name" value="PQQ"/>
    <property type="match status" value="8"/>
</dbReference>
<accession>A0A6B0TCN1</accession>
<dbReference type="PANTHER" id="PTHR34512:SF30">
    <property type="entry name" value="OUTER MEMBRANE PROTEIN ASSEMBLY FACTOR BAMB"/>
    <property type="match status" value="1"/>
</dbReference>
<dbReference type="Gene3D" id="2.40.10.480">
    <property type="match status" value="2"/>
</dbReference>
<comment type="caution">
    <text evidence="3">The sequence shown here is derived from an EMBL/GenBank/DDBJ whole genome shotgun (WGS) entry which is preliminary data.</text>
</comment>
<keyword evidence="1" id="KW-0472">Membrane</keyword>
<feature type="domain" description="Pyrrolo-quinoline quinone repeat" evidence="2">
    <location>
        <begin position="291"/>
        <end position="379"/>
    </location>
</feature>
<dbReference type="PANTHER" id="PTHR34512">
    <property type="entry name" value="CELL SURFACE PROTEIN"/>
    <property type="match status" value="1"/>
</dbReference>
<sequence length="444" mass="47027">MSPRNSRPRTRRQFLRLAGCAVGSGAVLRASDGARAAATADWRFDTGGPVFSSPTVVDGTVYIGSQAGGVYALDAETGVRIWEFETSEPVDSSPFVVDRGNETERLVLVGCEDTNLYALDAISGEERWRVETEGRVQASPVVGAETLFFTSDSDGLYAVDTADGQQRWFSEYQMMSGASPTVVEDAVFVRGQSLRALDPKSGWQRWRFDLGSGTYSSPTVADGSVYVGDRERTGGPNSAGNVYAFDAETGDREWVFDTDEFVDSSPTVHGDTVYVGGWKTRLRSDDGGSATGSVFALDTDDGSKRWQFETGGRVLSSPTVAGGVVFVGSWDGTVYGLDESTGEQLLALDTGGKVSSSPTVADGRLYVGSNDGYVYALSAGVSGTSSDSRVQLGTLGHTGSKRLPNSFKPSSRLDGFTARALGAGGALGFLAGSGLLYWGEDRLD</sequence>